<dbReference type="EMBL" id="MT141561">
    <property type="protein sequence ID" value="QJA66858.1"/>
    <property type="molecule type" value="Genomic_DNA"/>
</dbReference>
<evidence type="ECO:0000313" key="1">
    <source>
        <dbReference type="EMBL" id="QJA66858.1"/>
    </source>
</evidence>
<protein>
    <submittedName>
        <fullName evidence="2">Uncharacterized protein</fullName>
    </submittedName>
</protein>
<name>A0A6M3KC33_9ZZZZ</name>
<reference evidence="2" key="1">
    <citation type="submission" date="2020-03" db="EMBL/GenBank/DDBJ databases">
        <title>The deep terrestrial virosphere.</title>
        <authorList>
            <person name="Holmfeldt K."/>
            <person name="Nilsson E."/>
            <person name="Simone D."/>
            <person name="Lopez-Fernandez M."/>
            <person name="Wu X."/>
            <person name="de Brujin I."/>
            <person name="Lundin D."/>
            <person name="Andersson A."/>
            <person name="Bertilsson S."/>
            <person name="Dopson M."/>
        </authorList>
    </citation>
    <scope>NUCLEOTIDE SEQUENCE</scope>
    <source>
        <strain evidence="2">MM415A00929</strain>
        <strain evidence="1">MM415B00326</strain>
    </source>
</reference>
<organism evidence="2">
    <name type="scientific">viral metagenome</name>
    <dbReference type="NCBI Taxonomy" id="1070528"/>
    <lineage>
        <taxon>unclassified sequences</taxon>
        <taxon>metagenomes</taxon>
        <taxon>organismal metagenomes</taxon>
    </lineage>
</organism>
<dbReference type="AlphaFoldDB" id="A0A6M3KC33"/>
<evidence type="ECO:0000313" key="2">
    <source>
        <dbReference type="EMBL" id="QJA79224.1"/>
    </source>
</evidence>
<proteinExistence type="predicted"/>
<gene>
    <name evidence="2" type="ORF">MM415A00929_0016</name>
    <name evidence="1" type="ORF">MM415B00326_0058</name>
</gene>
<accession>A0A6M3KC33</accession>
<sequence>MKVQTITKTWAYGGGYAAKSQVTGEIMGKIVGLTVIVSSVTGTPSAAVTFRDADSCIIIPDAVCATCATGNNIYFSESHKSTLDANFNPVAVMGLVTVSITPSAAPAGAGETLTVKVRILIED</sequence>
<dbReference type="EMBL" id="MT142372">
    <property type="protein sequence ID" value="QJA79224.1"/>
    <property type="molecule type" value="Genomic_DNA"/>
</dbReference>